<name>A0A7S3C6N3_9EUKA</name>
<dbReference type="AlphaFoldDB" id="A0A7S3C6N3"/>
<sequence length="174" mass="20087">MGLPMFVPSLELIASLRRNGSVDYVYAYDRVISRPPGLSSHNTEFLPCCAGCPLSFTNVSLPTQHPRSSHPFSPEDDSVEARRYWLQFADYYRWPHVTQFSSFADLATKLRASNLTKTHERMMAYNKERLQASLAGWQWIFSRVRRGGVEREVPQDFKGAMRSLWNEERVNGPR</sequence>
<proteinExistence type="predicted"/>
<gene>
    <name evidence="1" type="ORF">HERI1096_LOCUS40073</name>
</gene>
<protein>
    <submittedName>
        <fullName evidence="1">Uncharacterized protein</fullName>
    </submittedName>
</protein>
<dbReference type="EMBL" id="HBHX01072456">
    <property type="protein sequence ID" value="CAE0153555.1"/>
    <property type="molecule type" value="Transcribed_RNA"/>
</dbReference>
<accession>A0A7S3C6N3</accession>
<evidence type="ECO:0000313" key="1">
    <source>
        <dbReference type="EMBL" id="CAE0153555.1"/>
    </source>
</evidence>
<reference evidence="1" key="1">
    <citation type="submission" date="2021-01" db="EMBL/GenBank/DDBJ databases">
        <authorList>
            <person name="Corre E."/>
            <person name="Pelletier E."/>
            <person name="Niang G."/>
            <person name="Scheremetjew M."/>
            <person name="Finn R."/>
            <person name="Kale V."/>
            <person name="Holt S."/>
            <person name="Cochrane G."/>
            <person name="Meng A."/>
            <person name="Brown T."/>
            <person name="Cohen L."/>
        </authorList>
    </citation>
    <scope>NUCLEOTIDE SEQUENCE</scope>
    <source>
        <strain evidence="1">CCMP281</strain>
    </source>
</reference>
<organism evidence="1">
    <name type="scientific">Haptolina ericina</name>
    <dbReference type="NCBI Taxonomy" id="156174"/>
    <lineage>
        <taxon>Eukaryota</taxon>
        <taxon>Haptista</taxon>
        <taxon>Haptophyta</taxon>
        <taxon>Prymnesiophyceae</taxon>
        <taxon>Prymnesiales</taxon>
        <taxon>Prymnesiaceae</taxon>
        <taxon>Haptolina</taxon>
    </lineage>
</organism>